<dbReference type="PANTHER" id="PTHR11608:SF0">
    <property type="entry name" value="BIFUNCTIONAL PROTEIN PYRR"/>
    <property type="match status" value="1"/>
</dbReference>
<sequence length="124" mass="14405">MSKEKRYILKSDVIEKKLKRLALEIIENNIEEKELVFVGIEPSGVILAKKLQKIVKAAADVKIELLTMNFDKAKPKDIQLNTEMNFDGKVIIVIDDVTNSGKTLLYALKPFLNYHPKKFRPWYW</sequence>
<evidence type="ECO:0000313" key="2">
    <source>
        <dbReference type="EMBL" id="MCH5597673.1"/>
    </source>
</evidence>
<proteinExistence type="predicted"/>
<organism evidence="2 3">
    <name type="scientific">Niabella ginsengisoli</name>
    <dbReference type="NCBI Taxonomy" id="522298"/>
    <lineage>
        <taxon>Bacteria</taxon>
        <taxon>Pseudomonadati</taxon>
        <taxon>Bacteroidota</taxon>
        <taxon>Chitinophagia</taxon>
        <taxon>Chitinophagales</taxon>
        <taxon>Chitinophagaceae</taxon>
        <taxon>Niabella</taxon>
    </lineage>
</organism>
<evidence type="ECO:0000313" key="3">
    <source>
        <dbReference type="Proteomes" id="UP001202248"/>
    </source>
</evidence>
<accession>A0ABS9SH24</accession>
<keyword evidence="3" id="KW-1185">Reference proteome</keyword>
<reference evidence="2 3" key="1">
    <citation type="submission" date="2022-02" db="EMBL/GenBank/DDBJ databases">
        <authorList>
            <person name="Min J."/>
        </authorList>
    </citation>
    <scope>NUCLEOTIDE SEQUENCE [LARGE SCALE GENOMIC DNA]</scope>
    <source>
        <strain evidence="2 3">GR10-1</strain>
    </source>
</reference>
<dbReference type="CDD" id="cd06223">
    <property type="entry name" value="PRTases_typeI"/>
    <property type="match status" value="1"/>
</dbReference>
<evidence type="ECO:0000259" key="1">
    <source>
        <dbReference type="Pfam" id="PF00156"/>
    </source>
</evidence>
<dbReference type="Gene3D" id="3.40.50.2020">
    <property type="match status" value="1"/>
</dbReference>
<comment type="caution">
    <text evidence="2">The sequence shown here is derived from an EMBL/GenBank/DDBJ whole genome shotgun (WGS) entry which is preliminary data.</text>
</comment>
<dbReference type="EMBL" id="JAKWBL010000001">
    <property type="protein sequence ID" value="MCH5597673.1"/>
    <property type="molecule type" value="Genomic_DNA"/>
</dbReference>
<protein>
    <submittedName>
        <fullName evidence="2">Phosphoribosyltransferase</fullName>
    </submittedName>
</protein>
<dbReference type="InterPro" id="IPR050137">
    <property type="entry name" value="PyrR_bifunctional"/>
</dbReference>
<feature type="domain" description="Phosphoribosyltransferase" evidence="1">
    <location>
        <begin position="10"/>
        <end position="119"/>
    </location>
</feature>
<dbReference type="SUPFAM" id="SSF53271">
    <property type="entry name" value="PRTase-like"/>
    <property type="match status" value="1"/>
</dbReference>
<gene>
    <name evidence="2" type="ORF">MKP09_07010</name>
</gene>
<dbReference type="InterPro" id="IPR029057">
    <property type="entry name" value="PRTase-like"/>
</dbReference>
<dbReference type="Pfam" id="PF00156">
    <property type="entry name" value="Pribosyltran"/>
    <property type="match status" value="1"/>
</dbReference>
<keyword evidence="2" id="KW-0328">Glycosyltransferase</keyword>
<dbReference type="InterPro" id="IPR000836">
    <property type="entry name" value="PRTase_dom"/>
</dbReference>
<dbReference type="Proteomes" id="UP001202248">
    <property type="component" value="Unassembled WGS sequence"/>
</dbReference>
<keyword evidence="2" id="KW-0808">Transferase</keyword>
<dbReference type="RefSeq" id="WP_240827045.1">
    <property type="nucleotide sequence ID" value="NZ_JAKWBL010000001.1"/>
</dbReference>
<name>A0ABS9SH24_9BACT</name>
<dbReference type="PANTHER" id="PTHR11608">
    <property type="entry name" value="BIFUNCTIONAL PROTEIN PYRR"/>
    <property type="match status" value="1"/>
</dbReference>
<dbReference type="GO" id="GO:0016757">
    <property type="term" value="F:glycosyltransferase activity"/>
    <property type="evidence" value="ECO:0007669"/>
    <property type="project" value="UniProtKB-KW"/>
</dbReference>